<dbReference type="InterPro" id="IPR006143">
    <property type="entry name" value="RND_pump_MFP"/>
</dbReference>
<dbReference type="PANTHER" id="PTHR30469:SF15">
    <property type="entry name" value="HLYD FAMILY OF SECRETION PROTEINS"/>
    <property type="match status" value="1"/>
</dbReference>
<dbReference type="EMBL" id="FUXM01000009">
    <property type="protein sequence ID" value="SJZ85081.1"/>
    <property type="molecule type" value="Genomic_DNA"/>
</dbReference>
<keyword evidence="2" id="KW-0732">Signal</keyword>
<dbReference type="InterPro" id="IPR058792">
    <property type="entry name" value="Beta-barrel_RND_2"/>
</dbReference>
<protein>
    <submittedName>
        <fullName evidence="6">RND family efflux transporter, MFP subunit</fullName>
    </submittedName>
</protein>
<dbReference type="PROSITE" id="PS51257">
    <property type="entry name" value="PROKAR_LIPOPROTEIN"/>
    <property type="match status" value="1"/>
</dbReference>
<organism evidence="6 7">
    <name type="scientific">Carboxydocella sporoproducens DSM 16521</name>
    <dbReference type="NCBI Taxonomy" id="1121270"/>
    <lineage>
        <taxon>Bacteria</taxon>
        <taxon>Bacillati</taxon>
        <taxon>Bacillota</taxon>
        <taxon>Clostridia</taxon>
        <taxon>Eubacteriales</taxon>
        <taxon>Clostridiales Family XVI. Incertae Sedis</taxon>
        <taxon>Carboxydocella</taxon>
    </lineage>
</organism>
<dbReference type="GO" id="GO:1990281">
    <property type="term" value="C:efflux pump complex"/>
    <property type="evidence" value="ECO:0007669"/>
    <property type="project" value="TreeGrafter"/>
</dbReference>
<dbReference type="PANTHER" id="PTHR30469">
    <property type="entry name" value="MULTIDRUG RESISTANCE PROTEIN MDTA"/>
    <property type="match status" value="1"/>
</dbReference>
<dbReference type="InterPro" id="IPR058637">
    <property type="entry name" value="YknX-like_C"/>
</dbReference>
<dbReference type="InterPro" id="IPR058647">
    <property type="entry name" value="BSH_CzcB-like"/>
</dbReference>
<feature type="domain" description="YknX-like C-terminal permuted SH3-like" evidence="5">
    <location>
        <begin position="307"/>
        <end position="374"/>
    </location>
</feature>
<name>A0A1T4P0V9_9FIRM</name>
<comment type="similarity">
    <text evidence="1">Belongs to the membrane fusion protein (MFP) (TC 8.A.1) family.</text>
</comment>
<gene>
    <name evidence="6" type="ORF">SAMN02745885_01102</name>
</gene>
<dbReference type="OrthoDB" id="9810430at2"/>
<dbReference type="Gene3D" id="1.10.287.470">
    <property type="entry name" value="Helix hairpin bin"/>
    <property type="match status" value="1"/>
</dbReference>
<proteinExistence type="inferred from homology"/>
<accession>A0A1T4P0V9</accession>
<dbReference type="Gene3D" id="2.40.50.100">
    <property type="match status" value="1"/>
</dbReference>
<dbReference type="Pfam" id="PF25989">
    <property type="entry name" value="YknX_C"/>
    <property type="match status" value="1"/>
</dbReference>
<reference evidence="7" key="1">
    <citation type="submission" date="2017-02" db="EMBL/GenBank/DDBJ databases">
        <authorList>
            <person name="Varghese N."/>
            <person name="Submissions S."/>
        </authorList>
    </citation>
    <scope>NUCLEOTIDE SEQUENCE [LARGE SCALE GENOMIC DNA]</scope>
    <source>
        <strain evidence="7">DSM 16521</strain>
    </source>
</reference>
<feature type="domain" description="CusB-like beta-barrel" evidence="3">
    <location>
        <begin position="228"/>
        <end position="301"/>
    </location>
</feature>
<evidence type="ECO:0000256" key="2">
    <source>
        <dbReference type="SAM" id="SignalP"/>
    </source>
</evidence>
<evidence type="ECO:0000313" key="7">
    <source>
        <dbReference type="Proteomes" id="UP000189933"/>
    </source>
</evidence>
<evidence type="ECO:0000256" key="1">
    <source>
        <dbReference type="ARBA" id="ARBA00009477"/>
    </source>
</evidence>
<evidence type="ECO:0000259" key="4">
    <source>
        <dbReference type="Pfam" id="PF25973"/>
    </source>
</evidence>
<evidence type="ECO:0000313" key="6">
    <source>
        <dbReference type="EMBL" id="SJZ85081.1"/>
    </source>
</evidence>
<feature type="chain" id="PRO_5038420341" evidence="2">
    <location>
        <begin position="19"/>
        <end position="381"/>
    </location>
</feature>
<dbReference type="Proteomes" id="UP000189933">
    <property type="component" value="Unassembled WGS sequence"/>
</dbReference>
<sequence length="381" mass="39932">MFRTGLAFLLGLTLLVGAAGCGSKAKETATASEAVPVEVVTATEGPISQTITIAGKVVPKQEIALVPKVGGKVSRVAVDIGQRVKAGQVVVELDASDLKAQIAATEAAVRLQQSLQKQAEVNYQDALNNYNRIKYLYDQGGASQQQLDAARANLDRAQAAYSPAGGGSSAAQIQQAQAQLQAQRVQLANFTLTSPINGVVTARNIDPGEMASPGVPVLTIVDDSTMLVEVGLMENQINYARPGQTVEVKITATGRTYQGVIQSISPAADPRSKSYLTRIEINNADETVKGGMVAEVTLAAQEKDKALLIPKAAIVEKLGARYVYVVTGNKVDEVKIETGLSDAEKVEVLSGIKAGQKVVIAGQNLLADGTEVQIKAGGQKQ</sequence>
<dbReference type="SUPFAM" id="SSF111369">
    <property type="entry name" value="HlyD-like secretion proteins"/>
    <property type="match status" value="1"/>
</dbReference>
<dbReference type="AlphaFoldDB" id="A0A1T4P0V9"/>
<evidence type="ECO:0000259" key="5">
    <source>
        <dbReference type="Pfam" id="PF25989"/>
    </source>
</evidence>
<feature type="domain" description="CzcB-like barrel-sandwich hybrid" evidence="4">
    <location>
        <begin position="64"/>
        <end position="222"/>
    </location>
</feature>
<dbReference type="Gene3D" id="2.40.420.20">
    <property type="match status" value="1"/>
</dbReference>
<dbReference type="Pfam" id="PF25954">
    <property type="entry name" value="Beta-barrel_RND_2"/>
    <property type="match status" value="1"/>
</dbReference>
<dbReference type="NCBIfam" id="TIGR01730">
    <property type="entry name" value="RND_mfp"/>
    <property type="match status" value="1"/>
</dbReference>
<dbReference type="Gene3D" id="2.40.30.170">
    <property type="match status" value="1"/>
</dbReference>
<keyword evidence="7" id="KW-1185">Reference proteome</keyword>
<dbReference type="GO" id="GO:0015562">
    <property type="term" value="F:efflux transmembrane transporter activity"/>
    <property type="evidence" value="ECO:0007669"/>
    <property type="project" value="TreeGrafter"/>
</dbReference>
<evidence type="ECO:0000259" key="3">
    <source>
        <dbReference type="Pfam" id="PF25954"/>
    </source>
</evidence>
<dbReference type="RefSeq" id="WP_159071788.1">
    <property type="nucleotide sequence ID" value="NZ_FUXM01000009.1"/>
</dbReference>
<feature type="signal peptide" evidence="2">
    <location>
        <begin position="1"/>
        <end position="18"/>
    </location>
</feature>
<dbReference type="Pfam" id="PF25973">
    <property type="entry name" value="BSH_CzcB"/>
    <property type="match status" value="1"/>
</dbReference>